<evidence type="ECO:0000256" key="5">
    <source>
        <dbReference type="ARBA" id="ARBA00023136"/>
    </source>
</evidence>
<keyword evidence="3 6" id="KW-0812">Transmembrane</keyword>
<dbReference type="PANTHER" id="PTHR23506">
    <property type="entry name" value="GH10249P"/>
    <property type="match status" value="1"/>
</dbReference>
<evidence type="ECO:0000313" key="7">
    <source>
        <dbReference type="EMBL" id="CAD7630172.1"/>
    </source>
</evidence>
<dbReference type="GO" id="GO:0022857">
    <property type="term" value="F:transmembrane transporter activity"/>
    <property type="evidence" value="ECO:0007669"/>
    <property type="project" value="TreeGrafter"/>
</dbReference>
<evidence type="ECO:0000256" key="3">
    <source>
        <dbReference type="ARBA" id="ARBA00022692"/>
    </source>
</evidence>
<gene>
    <name evidence="7" type="ORF">OSB1V03_LOCUS10585</name>
</gene>
<dbReference type="PANTHER" id="PTHR23506:SF26">
    <property type="entry name" value="MFS-TYPE TRANSPORTER SLC18B1"/>
    <property type="match status" value="1"/>
</dbReference>
<keyword evidence="2" id="KW-0813">Transport</keyword>
<evidence type="ECO:0000256" key="1">
    <source>
        <dbReference type="ARBA" id="ARBA00004141"/>
    </source>
</evidence>
<keyword evidence="4 6" id="KW-1133">Transmembrane helix</keyword>
<dbReference type="InterPro" id="IPR050930">
    <property type="entry name" value="MFS_Vesicular_Transporter"/>
</dbReference>
<evidence type="ECO:0000256" key="2">
    <source>
        <dbReference type="ARBA" id="ARBA00022448"/>
    </source>
</evidence>
<name>A0A7R9KVQ4_9ACAR</name>
<dbReference type="InterPro" id="IPR036259">
    <property type="entry name" value="MFS_trans_sf"/>
</dbReference>
<evidence type="ECO:0000313" key="8">
    <source>
        <dbReference type="Proteomes" id="UP000759131"/>
    </source>
</evidence>
<feature type="transmembrane region" description="Helical" evidence="6">
    <location>
        <begin position="209"/>
        <end position="231"/>
    </location>
</feature>
<comment type="subcellular location">
    <subcellularLocation>
        <location evidence="1">Membrane</location>
        <topology evidence="1">Multi-pass membrane protein</topology>
    </subcellularLocation>
</comment>
<dbReference type="EMBL" id="CAJPIZ010007796">
    <property type="protein sequence ID" value="CAG2110602.1"/>
    <property type="molecule type" value="Genomic_DNA"/>
</dbReference>
<feature type="transmembrane region" description="Helical" evidence="6">
    <location>
        <begin position="237"/>
        <end position="260"/>
    </location>
</feature>
<sequence length="282" mass="31033">MADDIVYERQTTVDGIGDRNAEHRCISDTWIGVINGVEDQHIIKFQTKKLAQSMSVIVRGVNHRIRAKIQVYYSMGLIIGPPLAGFLYQLGEIYGVGFCVPFYVFGIIAIFSSVIMHFTVKTEQLYVNTGNVTFFQLLSNVGIVINVLITINSGALIGFNTTTLELHLEDIASLSPSMVGLVFLTSGISLVVFNHIWEHLAEKISNKFVISLIGCFSALICLTIIGPIPMIKIKPQLYLVIIAQVLLGLGISAILVGTFAQGSRENIQYDLQWISVNIANTP</sequence>
<accession>A0A7R9KVQ4</accession>
<keyword evidence="5 6" id="KW-0472">Membrane</keyword>
<keyword evidence="8" id="KW-1185">Reference proteome</keyword>
<protein>
    <submittedName>
        <fullName evidence="7">Uncharacterized protein</fullName>
    </submittedName>
</protein>
<dbReference type="EMBL" id="OC862371">
    <property type="protein sequence ID" value="CAD7630172.1"/>
    <property type="molecule type" value="Genomic_DNA"/>
</dbReference>
<organism evidence="7">
    <name type="scientific">Medioppia subpectinata</name>
    <dbReference type="NCBI Taxonomy" id="1979941"/>
    <lineage>
        <taxon>Eukaryota</taxon>
        <taxon>Metazoa</taxon>
        <taxon>Ecdysozoa</taxon>
        <taxon>Arthropoda</taxon>
        <taxon>Chelicerata</taxon>
        <taxon>Arachnida</taxon>
        <taxon>Acari</taxon>
        <taxon>Acariformes</taxon>
        <taxon>Sarcoptiformes</taxon>
        <taxon>Oribatida</taxon>
        <taxon>Brachypylina</taxon>
        <taxon>Oppioidea</taxon>
        <taxon>Oppiidae</taxon>
        <taxon>Medioppia</taxon>
    </lineage>
</organism>
<dbReference type="AlphaFoldDB" id="A0A7R9KVQ4"/>
<dbReference type="OrthoDB" id="6511931at2759"/>
<dbReference type="Gene3D" id="1.20.1250.20">
    <property type="entry name" value="MFS general substrate transporter like domains"/>
    <property type="match status" value="2"/>
</dbReference>
<feature type="transmembrane region" description="Helical" evidence="6">
    <location>
        <begin position="102"/>
        <end position="120"/>
    </location>
</feature>
<dbReference type="SUPFAM" id="SSF103473">
    <property type="entry name" value="MFS general substrate transporter"/>
    <property type="match status" value="1"/>
</dbReference>
<dbReference type="Proteomes" id="UP000759131">
    <property type="component" value="Unassembled WGS sequence"/>
</dbReference>
<feature type="transmembrane region" description="Helical" evidence="6">
    <location>
        <begin position="177"/>
        <end position="197"/>
    </location>
</feature>
<proteinExistence type="predicted"/>
<dbReference type="GO" id="GO:0016020">
    <property type="term" value="C:membrane"/>
    <property type="evidence" value="ECO:0007669"/>
    <property type="project" value="UniProtKB-SubCell"/>
</dbReference>
<reference evidence="7" key="1">
    <citation type="submission" date="2020-11" db="EMBL/GenBank/DDBJ databases">
        <authorList>
            <person name="Tran Van P."/>
        </authorList>
    </citation>
    <scope>NUCLEOTIDE SEQUENCE</scope>
</reference>
<evidence type="ECO:0000256" key="4">
    <source>
        <dbReference type="ARBA" id="ARBA00022989"/>
    </source>
</evidence>
<evidence type="ECO:0000256" key="6">
    <source>
        <dbReference type="SAM" id="Phobius"/>
    </source>
</evidence>
<feature type="transmembrane region" description="Helical" evidence="6">
    <location>
        <begin position="71"/>
        <end position="90"/>
    </location>
</feature>
<feature type="transmembrane region" description="Helical" evidence="6">
    <location>
        <begin position="132"/>
        <end position="157"/>
    </location>
</feature>